<sequence length="172" mass="19416">MSNTKDNFNVADLTAALNAGERANLVNVLKNKLHDLTGKHSNVPESLSPNVRKRVEALREIQTEHDELEANFFEERAALEAKYQKLYQPLYTKRFEIVNGVVEVDRQVSFIAARRTGRLHDQAASAAPVASSPVEHLVRNQTPSLLLHICVRRFQSSPKMRLNHLTCSSFGR</sequence>
<evidence type="ECO:0000256" key="1">
    <source>
        <dbReference type="ARBA" id="ARBA00009947"/>
    </source>
</evidence>
<evidence type="ECO:0000256" key="3">
    <source>
        <dbReference type="RuleBase" id="RU003876"/>
    </source>
</evidence>
<dbReference type="GO" id="GO:0042393">
    <property type="term" value="F:histone binding"/>
    <property type="evidence" value="ECO:0000318"/>
    <property type="project" value="GO_Central"/>
</dbReference>
<dbReference type="GO" id="GO:0000785">
    <property type="term" value="C:chromatin"/>
    <property type="evidence" value="ECO:0000318"/>
    <property type="project" value="GO_Central"/>
</dbReference>
<dbReference type="PaxDb" id="4097-A0A1S4DKH1"/>
<dbReference type="RefSeq" id="XP_016513774.1">
    <property type="nucleotide sequence ID" value="XM_016658288.1"/>
</dbReference>
<dbReference type="Gene3D" id="1.20.5.1500">
    <property type="match status" value="1"/>
</dbReference>
<dbReference type="GO" id="GO:0000724">
    <property type="term" value="P:double-strand break repair via homologous recombination"/>
    <property type="evidence" value="ECO:0007669"/>
    <property type="project" value="UniProtKB-ARBA"/>
</dbReference>
<dbReference type="GO" id="GO:0003682">
    <property type="term" value="F:chromatin binding"/>
    <property type="evidence" value="ECO:0000318"/>
    <property type="project" value="GO_Central"/>
</dbReference>
<dbReference type="FunFam" id="1.20.5.1500:FF:000001">
    <property type="entry name" value="Nucleosome assembly protein 1-like 1"/>
    <property type="match status" value="1"/>
</dbReference>
<dbReference type="Pfam" id="PF00956">
    <property type="entry name" value="NAP"/>
    <property type="match status" value="1"/>
</dbReference>
<gene>
    <name evidence="4" type="primary">LOC107830667</name>
</gene>
<organism evidence="4">
    <name type="scientific">Nicotiana tabacum</name>
    <name type="common">Common tobacco</name>
    <dbReference type="NCBI Taxonomy" id="4097"/>
    <lineage>
        <taxon>Eukaryota</taxon>
        <taxon>Viridiplantae</taxon>
        <taxon>Streptophyta</taxon>
        <taxon>Embryophyta</taxon>
        <taxon>Tracheophyta</taxon>
        <taxon>Spermatophyta</taxon>
        <taxon>Magnoliopsida</taxon>
        <taxon>eudicotyledons</taxon>
        <taxon>Gunneridae</taxon>
        <taxon>Pentapetalae</taxon>
        <taxon>asterids</taxon>
        <taxon>lamiids</taxon>
        <taxon>Solanales</taxon>
        <taxon>Solanaceae</taxon>
        <taxon>Nicotianoideae</taxon>
        <taxon>Nicotianeae</taxon>
        <taxon>Nicotiana</taxon>
    </lineage>
</organism>
<accession>A0A1S4DKH1</accession>
<dbReference type="GO" id="GO:0005634">
    <property type="term" value="C:nucleus"/>
    <property type="evidence" value="ECO:0000318"/>
    <property type="project" value="GO_Central"/>
</dbReference>
<comment type="similarity">
    <text evidence="1 3">Belongs to the nucleosome assembly protein (NAP) family.</text>
</comment>
<dbReference type="PANTHER" id="PTHR11875">
    <property type="entry name" value="TESTIS-SPECIFIC Y-ENCODED PROTEIN"/>
    <property type="match status" value="1"/>
</dbReference>
<dbReference type="InterPro" id="IPR002164">
    <property type="entry name" value="NAP_family"/>
</dbReference>
<name>A0A1S4DKH1_TOBAC</name>
<dbReference type="STRING" id="4097.A0A1S4DKH1"/>
<protein>
    <submittedName>
        <fullName evidence="4">Nucleosome assembly protein 12-like</fullName>
    </submittedName>
</protein>
<dbReference type="SUPFAM" id="SSF143113">
    <property type="entry name" value="NAP-like"/>
    <property type="match status" value="1"/>
</dbReference>
<keyword evidence="2" id="KW-0143">Chaperone</keyword>
<dbReference type="KEGG" id="nta:107830667"/>
<evidence type="ECO:0000256" key="2">
    <source>
        <dbReference type="ARBA" id="ARBA00023186"/>
    </source>
</evidence>
<reference evidence="4" key="1">
    <citation type="submission" date="2025-08" db="UniProtKB">
        <authorList>
            <consortium name="RefSeq"/>
        </authorList>
    </citation>
    <scope>IDENTIFICATION</scope>
</reference>
<dbReference type="AlphaFoldDB" id="A0A1S4DKH1"/>
<proteinExistence type="inferred from homology"/>
<dbReference type="InterPro" id="IPR037231">
    <property type="entry name" value="NAP-like_sf"/>
</dbReference>
<dbReference type="OrthoDB" id="27325at2759"/>
<evidence type="ECO:0000313" key="4">
    <source>
        <dbReference type="RefSeq" id="XP_016513774.1"/>
    </source>
</evidence>
<feature type="non-terminal residue" evidence="4">
    <location>
        <position position="172"/>
    </location>
</feature>
<dbReference type="GO" id="GO:0006334">
    <property type="term" value="P:nucleosome assembly"/>
    <property type="evidence" value="ECO:0000318"/>
    <property type="project" value="GO_Central"/>
</dbReference>
<dbReference type="SMR" id="A0A1S4DKH1"/>